<keyword evidence="1" id="KW-0472">Membrane</keyword>
<evidence type="ECO:0000313" key="2">
    <source>
        <dbReference type="EMBL" id="UWN57102.1"/>
    </source>
</evidence>
<reference evidence="2" key="1">
    <citation type="journal article" date="2022" name="Cell">
        <title>Design, construction, and in vivo augmentation of a complex gut microbiome.</title>
        <authorList>
            <person name="Cheng A.G."/>
            <person name="Ho P.Y."/>
            <person name="Aranda-Diaz A."/>
            <person name="Jain S."/>
            <person name="Yu F.B."/>
            <person name="Meng X."/>
            <person name="Wang M."/>
            <person name="Iakiviak M."/>
            <person name="Nagashima K."/>
            <person name="Zhao A."/>
            <person name="Murugkar P."/>
            <person name="Patil A."/>
            <person name="Atabakhsh K."/>
            <person name="Weakley A."/>
            <person name="Yan J."/>
            <person name="Brumbaugh A.R."/>
            <person name="Higginbottom S."/>
            <person name="Dimas A."/>
            <person name="Shiver A.L."/>
            <person name="Deutschbauer A."/>
            <person name="Neff N."/>
            <person name="Sonnenburg J.L."/>
            <person name="Huang K.C."/>
            <person name="Fischbach M.A."/>
        </authorList>
    </citation>
    <scope>NUCLEOTIDE SEQUENCE</scope>
    <source>
        <strain evidence="2">AP11</strain>
    </source>
</reference>
<proteinExistence type="predicted"/>
<protein>
    <submittedName>
        <fullName evidence="2">YtxH domain-containing protein</fullName>
    </submittedName>
</protein>
<dbReference type="Pfam" id="PF12732">
    <property type="entry name" value="YtxH"/>
    <property type="match status" value="1"/>
</dbReference>
<dbReference type="EMBL" id="CP102294">
    <property type="protein sequence ID" value="UWN57102.1"/>
    <property type="molecule type" value="Genomic_DNA"/>
</dbReference>
<evidence type="ECO:0000256" key="1">
    <source>
        <dbReference type="SAM" id="Phobius"/>
    </source>
</evidence>
<keyword evidence="1" id="KW-1133">Transmembrane helix</keyword>
<evidence type="ECO:0000313" key="3">
    <source>
        <dbReference type="Proteomes" id="UP001059295"/>
    </source>
</evidence>
<gene>
    <name evidence="2" type="ORF">NQ491_10720</name>
</gene>
<dbReference type="RefSeq" id="WP_019245550.1">
    <property type="nucleotide sequence ID" value="NZ_CAPH01000009.1"/>
</dbReference>
<keyword evidence="3" id="KW-1185">Reference proteome</keyword>
<dbReference type="GeneID" id="82892212"/>
<accession>A0ABY5UYQ2</accession>
<feature type="transmembrane region" description="Helical" evidence="1">
    <location>
        <begin position="6"/>
        <end position="24"/>
    </location>
</feature>
<dbReference type="Proteomes" id="UP001059295">
    <property type="component" value="Chromosome"/>
</dbReference>
<dbReference type="InterPro" id="IPR024623">
    <property type="entry name" value="YtxH"/>
</dbReference>
<name>A0ABY5UYQ2_9BACT</name>
<sequence length="63" mass="6683">MKGSCFFSFLGGAAIGAMIALLTAPDSGANTRHKIAGKIKQGGQKVKDTLEEGYHSMQHSMQE</sequence>
<keyword evidence="1" id="KW-0812">Transmembrane</keyword>
<organism evidence="2 3">
    <name type="scientific">Alistipes ihumii AP11</name>
    <dbReference type="NCBI Taxonomy" id="1211813"/>
    <lineage>
        <taxon>Bacteria</taxon>
        <taxon>Pseudomonadati</taxon>
        <taxon>Bacteroidota</taxon>
        <taxon>Bacteroidia</taxon>
        <taxon>Bacteroidales</taxon>
        <taxon>Rikenellaceae</taxon>
        <taxon>Alistipes</taxon>
    </lineage>
</organism>